<dbReference type="RefSeq" id="WP_217291140.1">
    <property type="nucleotide sequence ID" value="NZ_CAXVJK010000002.1"/>
</dbReference>
<proteinExistence type="predicted"/>
<evidence type="ECO:0000256" key="6">
    <source>
        <dbReference type="SAM" id="SignalP"/>
    </source>
</evidence>
<dbReference type="PROSITE" id="PS00041">
    <property type="entry name" value="HTH_ARAC_FAMILY_1"/>
    <property type="match status" value="1"/>
</dbReference>
<dbReference type="InterPro" id="IPR011110">
    <property type="entry name" value="Reg_prop"/>
</dbReference>
<dbReference type="EMBL" id="JAQNSB010000017">
    <property type="protein sequence ID" value="MDC1855557.1"/>
    <property type="molecule type" value="Genomic_DNA"/>
</dbReference>
<dbReference type="GO" id="GO:0003700">
    <property type="term" value="F:DNA-binding transcription factor activity"/>
    <property type="evidence" value="ECO:0007669"/>
    <property type="project" value="InterPro"/>
</dbReference>
<keyword evidence="6" id="KW-0732">Signal</keyword>
<feature type="signal peptide" evidence="6">
    <location>
        <begin position="1"/>
        <end position="20"/>
    </location>
</feature>
<dbReference type="Pfam" id="PF12833">
    <property type="entry name" value="HTH_18"/>
    <property type="match status" value="1"/>
</dbReference>
<dbReference type="Pfam" id="PF07495">
    <property type="entry name" value="Y_Y_Y"/>
    <property type="match status" value="1"/>
</dbReference>
<keyword evidence="3" id="KW-0238">DNA-binding</keyword>
<evidence type="ECO:0000256" key="1">
    <source>
        <dbReference type="ARBA" id="ARBA00022553"/>
    </source>
</evidence>
<protein>
    <submittedName>
        <fullName evidence="8">Triple tyrosine motif-containing protein</fullName>
    </submittedName>
</protein>
<feature type="transmembrane region" description="Helical" evidence="5">
    <location>
        <begin position="739"/>
        <end position="760"/>
    </location>
</feature>
<evidence type="ECO:0000256" key="3">
    <source>
        <dbReference type="ARBA" id="ARBA00023125"/>
    </source>
</evidence>
<dbReference type="Proteomes" id="UP001214113">
    <property type="component" value="Unassembled WGS sequence"/>
</dbReference>
<dbReference type="GO" id="GO:0043565">
    <property type="term" value="F:sequence-specific DNA binding"/>
    <property type="evidence" value="ECO:0007669"/>
    <property type="project" value="InterPro"/>
</dbReference>
<evidence type="ECO:0000256" key="2">
    <source>
        <dbReference type="ARBA" id="ARBA00023015"/>
    </source>
</evidence>
<organism evidence="8 9">
    <name type="scientific">Bacteroides uniformis</name>
    <dbReference type="NCBI Taxonomy" id="820"/>
    <lineage>
        <taxon>Bacteria</taxon>
        <taxon>Pseudomonadati</taxon>
        <taxon>Bacteroidota</taxon>
        <taxon>Bacteroidia</taxon>
        <taxon>Bacteroidales</taxon>
        <taxon>Bacteroidaceae</taxon>
        <taxon>Bacteroides</taxon>
    </lineage>
</organism>
<dbReference type="AlphaFoldDB" id="A0AAW6GE56"/>
<keyword evidence="5" id="KW-0812">Transmembrane</keyword>
<accession>A0AAW6GE56</accession>
<dbReference type="SMART" id="SM00342">
    <property type="entry name" value="HTH_ARAC"/>
    <property type="match status" value="1"/>
</dbReference>
<gene>
    <name evidence="8" type="ORF">POZ22_12290</name>
</gene>
<feature type="domain" description="HTH araC/xylS-type" evidence="7">
    <location>
        <begin position="801"/>
        <end position="905"/>
    </location>
</feature>
<keyword evidence="1" id="KW-0597">Phosphoprotein</keyword>
<evidence type="ECO:0000313" key="9">
    <source>
        <dbReference type="Proteomes" id="UP001214113"/>
    </source>
</evidence>
<dbReference type="InterPro" id="IPR018060">
    <property type="entry name" value="HTH_AraC"/>
</dbReference>
<dbReference type="InterPro" id="IPR011123">
    <property type="entry name" value="Y_Y_Y"/>
</dbReference>
<keyword evidence="2" id="KW-0805">Transcription regulation</keyword>
<reference evidence="8" key="1">
    <citation type="submission" date="2022-10" db="EMBL/GenBank/DDBJ databases">
        <title>Human gut microbiome strain richness.</title>
        <authorList>
            <person name="Chen-Liaw A."/>
        </authorList>
    </citation>
    <scope>NUCLEOTIDE SEQUENCE</scope>
    <source>
        <strain evidence="8">BSD2780061687st1_G10_BSD2780061687b_171204</strain>
    </source>
</reference>
<keyword evidence="5" id="KW-0472">Membrane</keyword>
<dbReference type="PROSITE" id="PS01124">
    <property type="entry name" value="HTH_ARAC_FAMILY_2"/>
    <property type="match status" value="1"/>
</dbReference>
<name>A0AAW6GE56_BACUN</name>
<sequence>MKFQFVLTLFICLAMQVLEAAAISVTDYYSITTSEGLPSNTIGAIKKDSSGFIWLGTGAGLCRFDGCEIKTYPVLAGDDIWSIEELDTDTLLIGTVSGFKYFSRKTNEVFVLDIPSTIVKAIKKIDDRRFLAGTEAGLFLVDKHTPRQILLDSGLSPCNHITSIIREDKDVYWFSTADGLGRIDVRTMKPVIYRMKDALSNTNFFICLTRIGNQIYLGSFNKGVFRFDMSDKKFTKVDGFEHNLIMTIEAQGNQLFVGTNGQGLKIMSLTDGSIEIASHKEKIRNTISSNTITSFLYDNGIQWVGTQFGGVSYTPSTKARFFCYSKNDFYTADYKVRSFYMFPDGNKLIGTRAGLFHVSEKDGTVRKYSLENHSSKLRSNIILFINKVDDKILIGTYGGGMHVFDEKTLQLGDLSEEEPFLYGCFFHFTQDKAGHLWIASQEGLYQSTADGHILKKYDTMNSLLTTNAVFYVYADSMDRLWIGTKFGLFLMDIKSGKLRTDCFGTPITDEVKCIIEDSHKDIWVCSRSGLYRIGEDLQVADHFTKENLLPDDQVMSILEDRQGNYWIATCEEVVKYTPSENKHCTYQMQNEIDDLDFNNAVVMFADSTVWWTNEGGLIYTSEKNISVTKKLAANPTITSCYVGDVEYDFPYMDQSRGIVLPESGNSIRFKFSNLDYSLPNANVYEYRLEGYDKDWIKQNGVNEVTYKDLPSGKYVFKLRVPDGDVMTEQQTVVVVRKSYSFLIGLFLVAVLIAILIVYFSSKIWKLKRRMTNERIILSTVKEQGKAKKTVLPEVKVNSLLDNLLSYMENEKPYLSAKLNISDVSMKLDCTEIELSQLLNNHLNVNFSNFINTYRVNEIKHRLNQDNLSKYTLKALSEQCGFSSKTTFYRVFKNVTGMTPLEYCKRENLVIAEI</sequence>
<keyword evidence="4" id="KW-0804">Transcription</keyword>
<dbReference type="PANTHER" id="PTHR43547:SF2">
    <property type="entry name" value="HYBRID SIGNAL TRANSDUCTION HISTIDINE KINASE C"/>
    <property type="match status" value="1"/>
</dbReference>
<evidence type="ECO:0000256" key="4">
    <source>
        <dbReference type="ARBA" id="ARBA00023163"/>
    </source>
</evidence>
<evidence type="ECO:0000313" key="8">
    <source>
        <dbReference type="EMBL" id="MDC1855557.1"/>
    </source>
</evidence>
<comment type="caution">
    <text evidence="8">The sequence shown here is derived from an EMBL/GenBank/DDBJ whole genome shotgun (WGS) entry which is preliminary data.</text>
</comment>
<evidence type="ECO:0000256" key="5">
    <source>
        <dbReference type="SAM" id="Phobius"/>
    </source>
</evidence>
<keyword evidence="5" id="KW-1133">Transmembrane helix</keyword>
<evidence type="ECO:0000259" key="7">
    <source>
        <dbReference type="PROSITE" id="PS01124"/>
    </source>
</evidence>
<dbReference type="Pfam" id="PF07494">
    <property type="entry name" value="Reg_prop"/>
    <property type="match status" value="2"/>
</dbReference>
<dbReference type="InterPro" id="IPR018062">
    <property type="entry name" value="HTH_AraC-typ_CS"/>
</dbReference>
<dbReference type="GO" id="GO:0000155">
    <property type="term" value="F:phosphorelay sensor kinase activity"/>
    <property type="evidence" value="ECO:0007669"/>
    <property type="project" value="TreeGrafter"/>
</dbReference>
<dbReference type="PANTHER" id="PTHR43547">
    <property type="entry name" value="TWO-COMPONENT HISTIDINE KINASE"/>
    <property type="match status" value="1"/>
</dbReference>
<feature type="chain" id="PRO_5043992164" evidence="6">
    <location>
        <begin position="21"/>
        <end position="913"/>
    </location>
</feature>